<dbReference type="InterPro" id="IPR015667">
    <property type="entry name" value="Telethonin"/>
</dbReference>
<reference evidence="2" key="3">
    <citation type="submission" date="2025-09" db="UniProtKB">
        <authorList>
            <consortium name="Ensembl"/>
        </authorList>
    </citation>
    <scope>IDENTIFICATION</scope>
</reference>
<dbReference type="Pfam" id="PF09470">
    <property type="entry name" value="Telethonin"/>
    <property type="match status" value="1"/>
</dbReference>
<dbReference type="Ensembl" id="ENSSFAT00005008778.1">
    <property type="protein sequence ID" value="ENSSFAP00005008369.1"/>
    <property type="gene ID" value="ENSSFAG00005004885.1"/>
</dbReference>
<dbReference type="AlphaFoldDB" id="A0A672GB14"/>
<sequence>MNTISGCSQGPEGVRFGNHRISSLLFADVVLLCKKEDDKQPAPFLPSHFYKPCCRMTLSETDSVRRESYKQQQVVHFLVERSPGQTLKLGRDGGVMTRNQLPLSPTSRAPHGANAAAFDRRVQQPVASEEEWDSWETSDLIKPARENFRASGLMSSPRHASHRAPKRE</sequence>
<protein>
    <submittedName>
        <fullName evidence="2">Uncharacterized protein</fullName>
    </submittedName>
</protein>
<dbReference type="InterPro" id="IPR023111">
    <property type="entry name" value="Titin-like_dom_sf"/>
</dbReference>
<reference evidence="2" key="1">
    <citation type="submission" date="2019-06" db="EMBL/GenBank/DDBJ databases">
        <authorList>
            <consortium name="Wellcome Sanger Institute Data Sharing"/>
        </authorList>
    </citation>
    <scope>NUCLEOTIDE SEQUENCE [LARGE SCALE GENOMIC DNA]</scope>
</reference>
<keyword evidence="3" id="KW-1185">Reference proteome</keyword>
<feature type="compositionally biased region" description="Basic residues" evidence="1">
    <location>
        <begin position="159"/>
        <end position="168"/>
    </location>
</feature>
<dbReference type="Proteomes" id="UP000472267">
    <property type="component" value="Chromosome 11"/>
</dbReference>
<accession>A0A672GB14</accession>
<dbReference type="Gene3D" id="2.20.160.10">
    <property type="entry name" value="titin domain like"/>
    <property type="match status" value="1"/>
</dbReference>
<evidence type="ECO:0000313" key="3">
    <source>
        <dbReference type="Proteomes" id="UP000472267"/>
    </source>
</evidence>
<evidence type="ECO:0000313" key="2">
    <source>
        <dbReference type="Ensembl" id="ENSSFAP00005008369.1"/>
    </source>
</evidence>
<feature type="compositionally biased region" description="Polar residues" evidence="1">
    <location>
        <begin position="97"/>
        <end position="107"/>
    </location>
</feature>
<organism evidence="2 3">
    <name type="scientific">Salarias fasciatus</name>
    <name type="common">Jewelled blenny</name>
    <name type="synonym">Blennius fasciatus</name>
    <dbReference type="NCBI Taxonomy" id="181472"/>
    <lineage>
        <taxon>Eukaryota</taxon>
        <taxon>Metazoa</taxon>
        <taxon>Chordata</taxon>
        <taxon>Craniata</taxon>
        <taxon>Vertebrata</taxon>
        <taxon>Euteleostomi</taxon>
        <taxon>Actinopterygii</taxon>
        <taxon>Neopterygii</taxon>
        <taxon>Teleostei</taxon>
        <taxon>Neoteleostei</taxon>
        <taxon>Acanthomorphata</taxon>
        <taxon>Ovalentaria</taxon>
        <taxon>Blenniimorphae</taxon>
        <taxon>Blenniiformes</taxon>
        <taxon>Blennioidei</taxon>
        <taxon>Blenniidae</taxon>
        <taxon>Salariinae</taxon>
        <taxon>Salarias</taxon>
    </lineage>
</organism>
<dbReference type="InParanoid" id="A0A672GB14"/>
<reference evidence="2" key="2">
    <citation type="submission" date="2025-08" db="UniProtKB">
        <authorList>
            <consortium name="Ensembl"/>
        </authorList>
    </citation>
    <scope>IDENTIFICATION</scope>
</reference>
<proteinExistence type="predicted"/>
<feature type="region of interest" description="Disordered" evidence="1">
    <location>
        <begin position="86"/>
        <end position="168"/>
    </location>
</feature>
<name>A0A672GB14_SALFA</name>
<evidence type="ECO:0000256" key="1">
    <source>
        <dbReference type="SAM" id="MobiDB-lite"/>
    </source>
</evidence>